<evidence type="ECO:0000256" key="3">
    <source>
        <dbReference type="ARBA" id="ARBA00022475"/>
    </source>
</evidence>
<evidence type="ECO:0000256" key="5">
    <source>
        <dbReference type="ARBA" id="ARBA00022989"/>
    </source>
</evidence>
<keyword evidence="7" id="KW-0653">Protein transport</keyword>
<protein>
    <submittedName>
        <fullName evidence="8">Biopolymer transporter ExbD</fullName>
    </submittedName>
</protein>
<dbReference type="Proteomes" id="UP000559010">
    <property type="component" value="Unassembled WGS sequence"/>
</dbReference>
<dbReference type="AlphaFoldDB" id="A0A848J639"/>
<name>A0A848J639_9BACT</name>
<gene>
    <name evidence="8" type="ORF">HH304_20025</name>
</gene>
<keyword evidence="3" id="KW-1003">Cell membrane</keyword>
<evidence type="ECO:0000256" key="1">
    <source>
        <dbReference type="ARBA" id="ARBA00004162"/>
    </source>
</evidence>
<reference evidence="8 9" key="1">
    <citation type="submission" date="2020-04" db="EMBL/GenBank/DDBJ databases">
        <title>Flammeovirgaceae bacterium KN852 isolated from deep sea.</title>
        <authorList>
            <person name="Zhang D.-C."/>
        </authorList>
    </citation>
    <scope>NUCLEOTIDE SEQUENCE [LARGE SCALE GENOMIC DNA]</scope>
    <source>
        <strain evidence="8 9">KN852</strain>
    </source>
</reference>
<dbReference type="PANTHER" id="PTHR30558">
    <property type="entry name" value="EXBD MEMBRANE COMPONENT OF PMF-DRIVEN MACROMOLECULE IMPORT SYSTEM"/>
    <property type="match status" value="1"/>
</dbReference>
<comment type="caution">
    <text evidence="8">The sequence shown here is derived from an EMBL/GenBank/DDBJ whole genome shotgun (WGS) entry which is preliminary data.</text>
</comment>
<evidence type="ECO:0000256" key="4">
    <source>
        <dbReference type="ARBA" id="ARBA00022692"/>
    </source>
</evidence>
<dbReference type="GO" id="GO:0005886">
    <property type="term" value="C:plasma membrane"/>
    <property type="evidence" value="ECO:0007669"/>
    <property type="project" value="UniProtKB-SubCell"/>
</dbReference>
<comment type="subcellular location">
    <subcellularLocation>
        <location evidence="1">Cell membrane</location>
        <topology evidence="1">Single-pass membrane protein</topology>
    </subcellularLocation>
    <subcellularLocation>
        <location evidence="7">Cell membrane</location>
        <topology evidence="7">Single-pass type II membrane protein</topology>
    </subcellularLocation>
</comment>
<dbReference type="InterPro" id="IPR003400">
    <property type="entry name" value="ExbD"/>
</dbReference>
<dbReference type="PANTHER" id="PTHR30558:SF3">
    <property type="entry name" value="BIOPOLYMER TRANSPORT PROTEIN EXBD-RELATED"/>
    <property type="match status" value="1"/>
</dbReference>
<keyword evidence="5" id="KW-1133">Transmembrane helix</keyword>
<keyword evidence="6" id="KW-0472">Membrane</keyword>
<dbReference type="RefSeq" id="WP_169685074.1">
    <property type="nucleotide sequence ID" value="NZ_JABBNU010000015.1"/>
</dbReference>
<dbReference type="EMBL" id="JABBNU010000015">
    <property type="protein sequence ID" value="NMM50708.1"/>
    <property type="molecule type" value="Genomic_DNA"/>
</dbReference>
<evidence type="ECO:0000313" key="9">
    <source>
        <dbReference type="Proteomes" id="UP000559010"/>
    </source>
</evidence>
<sequence length="181" mass="20307">MARKRMQQEVNAGSMADIAFLLLIFFLVTTQINADKGLQLKLPPKVVEEIEDAPIPDRNLFKILLNSGDQLFVEGDVLSNPEELNDLVYEFINNNGADPDLSDSPQKGIVSLKCNRGTSYDLYIQILDRVQGAFYKSRADLLGISTEEYLNLDQKDPESAKKIDRAKEAFPMRISIAEPSK</sequence>
<keyword evidence="4 7" id="KW-0812">Transmembrane</keyword>
<comment type="similarity">
    <text evidence="2 7">Belongs to the ExbD/TolR family.</text>
</comment>
<keyword evidence="7" id="KW-0813">Transport</keyword>
<organism evidence="8 9">
    <name type="scientific">Marinigracilibium pacificum</name>
    <dbReference type="NCBI Taxonomy" id="2729599"/>
    <lineage>
        <taxon>Bacteria</taxon>
        <taxon>Pseudomonadati</taxon>
        <taxon>Bacteroidota</taxon>
        <taxon>Cytophagia</taxon>
        <taxon>Cytophagales</taxon>
        <taxon>Flammeovirgaceae</taxon>
        <taxon>Marinigracilibium</taxon>
    </lineage>
</organism>
<evidence type="ECO:0000256" key="6">
    <source>
        <dbReference type="ARBA" id="ARBA00023136"/>
    </source>
</evidence>
<dbReference type="GO" id="GO:0015031">
    <property type="term" value="P:protein transport"/>
    <property type="evidence" value="ECO:0007669"/>
    <property type="project" value="UniProtKB-KW"/>
</dbReference>
<accession>A0A848J639</accession>
<evidence type="ECO:0000256" key="7">
    <source>
        <dbReference type="RuleBase" id="RU003879"/>
    </source>
</evidence>
<evidence type="ECO:0000313" key="8">
    <source>
        <dbReference type="EMBL" id="NMM50708.1"/>
    </source>
</evidence>
<dbReference type="GO" id="GO:0022857">
    <property type="term" value="F:transmembrane transporter activity"/>
    <property type="evidence" value="ECO:0007669"/>
    <property type="project" value="InterPro"/>
</dbReference>
<proteinExistence type="inferred from homology"/>
<dbReference type="Pfam" id="PF02472">
    <property type="entry name" value="ExbD"/>
    <property type="match status" value="1"/>
</dbReference>
<evidence type="ECO:0000256" key="2">
    <source>
        <dbReference type="ARBA" id="ARBA00005811"/>
    </source>
</evidence>
<keyword evidence="9" id="KW-1185">Reference proteome</keyword>